<dbReference type="PANTHER" id="PTHR21450:SF19">
    <property type="entry name" value="F5M15.15"/>
    <property type="match status" value="1"/>
</dbReference>
<feature type="region of interest" description="Disordered" evidence="1">
    <location>
        <begin position="115"/>
        <end position="134"/>
    </location>
</feature>
<dbReference type="AlphaFoldDB" id="A0ABD1L5R5"/>
<dbReference type="InterPro" id="IPR006868">
    <property type="entry name" value="DUF630"/>
</dbReference>
<evidence type="ECO:0000313" key="4">
    <source>
        <dbReference type="EMBL" id="KAL2318864.1"/>
    </source>
</evidence>
<evidence type="ECO:0000313" key="5">
    <source>
        <dbReference type="Proteomes" id="UP001603857"/>
    </source>
</evidence>
<reference evidence="4 5" key="1">
    <citation type="submission" date="2024-08" db="EMBL/GenBank/DDBJ databases">
        <title>Insights into the chromosomal genome structure of Flemingia macrophylla.</title>
        <authorList>
            <person name="Ding Y."/>
            <person name="Zhao Y."/>
            <person name="Bi W."/>
            <person name="Wu M."/>
            <person name="Zhao G."/>
            <person name="Gong Y."/>
            <person name="Li W."/>
            <person name="Zhang P."/>
        </authorList>
    </citation>
    <scope>NUCLEOTIDE SEQUENCE [LARGE SCALE GENOMIC DNA]</scope>
    <source>
        <strain evidence="4">DYQJB</strain>
        <tissue evidence="4">Leaf</tissue>
    </source>
</reference>
<dbReference type="Pfam" id="PF04783">
    <property type="entry name" value="DUF630"/>
    <property type="match status" value="1"/>
</dbReference>
<evidence type="ECO:0000259" key="2">
    <source>
        <dbReference type="Pfam" id="PF04782"/>
    </source>
</evidence>
<proteinExistence type="predicted"/>
<feature type="compositionally biased region" description="Polar residues" evidence="1">
    <location>
        <begin position="115"/>
        <end position="125"/>
    </location>
</feature>
<organism evidence="4 5">
    <name type="scientific">Flemingia macrophylla</name>
    <dbReference type="NCBI Taxonomy" id="520843"/>
    <lineage>
        <taxon>Eukaryota</taxon>
        <taxon>Viridiplantae</taxon>
        <taxon>Streptophyta</taxon>
        <taxon>Embryophyta</taxon>
        <taxon>Tracheophyta</taxon>
        <taxon>Spermatophyta</taxon>
        <taxon>Magnoliopsida</taxon>
        <taxon>eudicotyledons</taxon>
        <taxon>Gunneridae</taxon>
        <taxon>Pentapetalae</taxon>
        <taxon>rosids</taxon>
        <taxon>fabids</taxon>
        <taxon>Fabales</taxon>
        <taxon>Fabaceae</taxon>
        <taxon>Papilionoideae</taxon>
        <taxon>50 kb inversion clade</taxon>
        <taxon>NPAAA clade</taxon>
        <taxon>indigoferoid/millettioid clade</taxon>
        <taxon>Phaseoleae</taxon>
        <taxon>Flemingia</taxon>
    </lineage>
</organism>
<evidence type="ECO:0000256" key="1">
    <source>
        <dbReference type="SAM" id="MobiDB-lite"/>
    </source>
</evidence>
<feature type="domain" description="DUF630" evidence="3">
    <location>
        <begin position="1"/>
        <end position="57"/>
    </location>
</feature>
<gene>
    <name evidence="4" type="ORF">Fmac_032740</name>
</gene>
<dbReference type="EMBL" id="JBGMDY010000011">
    <property type="protein sequence ID" value="KAL2318864.1"/>
    <property type="molecule type" value="Genomic_DNA"/>
</dbReference>
<comment type="caution">
    <text evidence="4">The sequence shown here is derived from an EMBL/GenBank/DDBJ whole genome shotgun (WGS) entry which is preliminary data.</text>
</comment>
<protein>
    <submittedName>
        <fullName evidence="4">Uncharacterized protein</fullName>
    </submittedName>
</protein>
<dbReference type="InterPro" id="IPR006867">
    <property type="entry name" value="DUF632"/>
</dbReference>
<feature type="domain" description="DUF632" evidence="2">
    <location>
        <begin position="141"/>
        <end position="445"/>
    </location>
</feature>
<sequence>MGCNNSTLDRLPAVALCRERCKFVGEALRESYALADAHATHMHSLTTLGPTLCRFFNHFQPQPNPTCYHSSPSPPRLHYEFGNYAPSPPPPPPTSTWDFFNVFENLDKYQVPCSPTQNQAQNKSNFDSHNHNEATEPTTHAMEEIQILFQKASDSGNPISEMLHIGRLRYLPNIAVNPVPCKMMHVFTPSKHLNCMESSRKYQGVHIDKGRSYDENLCSTLNKLCMWEKKLYVEVKDGEKLRVLHEKKCRQLKRMNKKDADAHKIDSLEALIGILATKIKISLQVVDKISSTIRKLMEEDLWPQINRFILSTRFFGMWKEMLECYKSQYKEISEAISVDASSFSSKPSNSHLDELIKLKSEVQNWNLSFSDWIYAQKAHVKALNGWLVRCLPYEPEELLDDGTPPFSPATIGAPPVFVICNKWSRAMDILSEKPVTEALNGFMLNANELLEKHVSDLQQKLTLDKELEKKVKILETEERNMHKVVQARETMIPICRENNNVVHHSDLADIMGLLSGLKHVFDAMERFAASITRVYEVLCQQMEEE</sequence>
<dbReference type="Proteomes" id="UP001603857">
    <property type="component" value="Unassembled WGS sequence"/>
</dbReference>
<evidence type="ECO:0000259" key="3">
    <source>
        <dbReference type="Pfam" id="PF04783"/>
    </source>
</evidence>
<dbReference type="Pfam" id="PF04782">
    <property type="entry name" value="DUF632"/>
    <property type="match status" value="1"/>
</dbReference>
<keyword evidence="5" id="KW-1185">Reference proteome</keyword>
<accession>A0ABD1L5R5</accession>
<name>A0ABD1L5R5_9FABA</name>
<dbReference type="PANTHER" id="PTHR21450">
    <property type="entry name" value="PROTEIN ALTERED PHOSPHATE STARVATION RESPONSE 1"/>
    <property type="match status" value="1"/>
</dbReference>